<name>A0A1G2V3M7_9BACT</name>
<gene>
    <name evidence="2" type="ORF">A2431_02405</name>
</gene>
<proteinExistence type="predicted"/>
<comment type="caution">
    <text evidence="2">The sequence shown here is derived from an EMBL/GenBank/DDBJ whole genome shotgun (WGS) entry which is preliminary data.</text>
</comment>
<organism evidence="2 3">
    <name type="scientific">Candidatus Zambryskibacteria bacterium RIFOXYC1_FULL_39_10</name>
    <dbReference type="NCBI Taxonomy" id="1802779"/>
    <lineage>
        <taxon>Bacteria</taxon>
        <taxon>Candidatus Zambryskiibacteriota</taxon>
    </lineage>
</organism>
<evidence type="ECO:0000313" key="2">
    <source>
        <dbReference type="EMBL" id="OHB16238.1"/>
    </source>
</evidence>
<dbReference type="EMBL" id="MHWW01000003">
    <property type="protein sequence ID" value="OHB16238.1"/>
    <property type="molecule type" value="Genomic_DNA"/>
</dbReference>
<reference evidence="2 3" key="1">
    <citation type="journal article" date="2016" name="Nat. Commun.">
        <title>Thousands of microbial genomes shed light on interconnected biogeochemical processes in an aquifer system.</title>
        <authorList>
            <person name="Anantharaman K."/>
            <person name="Brown C.T."/>
            <person name="Hug L.A."/>
            <person name="Sharon I."/>
            <person name="Castelle C.J."/>
            <person name="Probst A.J."/>
            <person name="Thomas B.C."/>
            <person name="Singh A."/>
            <person name="Wilkins M.J."/>
            <person name="Karaoz U."/>
            <person name="Brodie E.L."/>
            <person name="Williams K.H."/>
            <person name="Hubbard S.S."/>
            <person name="Banfield J.F."/>
        </authorList>
    </citation>
    <scope>NUCLEOTIDE SEQUENCE [LARGE SCALE GENOMIC DNA]</scope>
</reference>
<dbReference type="AlphaFoldDB" id="A0A1G2V3M7"/>
<accession>A0A1G2V3M7</accession>
<sequence>MNKNNFYISFAVWLIIIPLLGLPIIWRDGLVFLSGLFLLLVSFGPAILRKLQPKVKVKRKQEKINPENLNIEKDELRFSAPEENKIEEEKNEN</sequence>
<keyword evidence="1" id="KW-0472">Membrane</keyword>
<evidence type="ECO:0000256" key="1">
    <source>
        <dbReference type="SAM" id="Phobius"/>
    </source>
</evidence>
<protein>
    <submittedName>
        <fullName evidence="2">Uncharacterized protein</fullName>
    </submittedName>
</protein>
<evidence type="ECO:0000313" key="3">
    <source>
        <dbReference type="Proteomes" id="UP000177697"/>
    </source>
</evidence>
<keyword evidence="1" id="KW-1133">Transmembrane helix</keyword>
<dbReference type="Proteomes" id="UP000177697">
    <property type="component" value="Unassembled WGS sequence"/>
</dbReference>
<keyword evidence="1" id="KW-0812">Transmembrane</keyword>
<feature type="transmembrane region" description="Helical" evidence="1">
    <location>
        <begin position="32"/>
        <end position="51"/>
    </location>
</feature>
<feature type="transmembrane region" description="Helical" evidence="1">
    <location>
        <begin position="7"/>
        <end position="26"/>
    </location>
</feature>